<protein>
    <submittedName>
        <fullName evidence="2">FAD-dependent oxidoreductase</fullName>
    </submittedName>
</protein>
<name>A0ABU3PD16_9BURK</name>
<dbReference type="PANTHER" id="PTHR42923:SF39">
    <property type="entry name" value="AMINO OXIDASE"/>
    <property type="match status" value="1"/>
</dbReference>
<accession>A0ABU3PD16</accession>
<dbReference type="InterPro" id="IPR050464">
    <property type="entry name" value="Zeta_carotene_desat/Oxidored"/>
</dbReference>
<organism evidence="2 3">
    <name type="scientific">Roseateles aquae</name>
    <dbReference type="NCBI Taxonomy" id="3077235"/>
    <lineage>
        <taxon>Bacteria</taxon>
        <taxon>Pseudomonadati</taxon>
        <taxon>Pseudomonadota</taxon>
        <taxon>Betaproteobacteria</taxon>
        <taxon>Burkholderiales</taxon>
        <taxon>Sphaerotilaceae</taxon>
        <taxon>Roseateles</taxon>
    </lineage>
</organism>
<evidence type="ECO:0000259" key="1">
    <source>
        <dbReference type="Pfam" id="PF01593"/>
    </source>
</evidence>
<dbReference type="Gene3D" id="3.50.50.60">
    <property type="entry name" value="FAD/NAD(P)-binding domain"/>
    <property type="match status" value="1"/>
</dbReference>
<dbReference type="InterPro" id="IPR036188">
    <property type="entry name" value="FAD/NAD-bd_sf"/>
</dbReference>
<dbReference type="RefSeq" id="WP_315650994.1">
    <property type="nucleotide sequence ID" value="NZ_JAVXZY010000005.1"/>
</dbReference>
<reference evidence="2" key="1">
    <citation type="submission" date="2023-09" db="EMBL/GenBank/DDBJ databases">
        <title>Paucibacter sp. APW11 Genome sequencing and assembly.</title>
        <authorList>
            <person name="Kim I."/>
        </authorList>
    </citation>
    <scope>NUCLEOTIDE SEQUENCE</scope>
    <source>
        <strain evidence="2">APW11</strain>
    </source>
</reference>
<evidence type="ECO:0000313" key="2">
    <source>
        <dbReference type="EMBL" id="MDT9000419.1"/>
    </source>
</evidence>
<dbReference type="EMBL" id="JAVXZY010000005">
    <property type="protein sequence ID" value="MDT9000419.1"/>
    <property type="molecule type" value="Genomic_DNA"/>
</dbReference>
<evidence type="ECO:0000313" key="3">
    <source>
        <dbReference type="Proteomes" id="UP001246372"/>
    </source>
</evidence>
<dbReference type="InterPro" id="IPR002937">
    <property type="entry name" value="Amino_oxidase"/>
</dbReference>
<keyword evidence="3" id="KW-1185">Reference proteome</keyword>
<dbReference type="SUPFAM" id="SSF51905">
    <property type="entry name" value="FAD/NAD(P)-binding domain"/>
    <property type="match status" value="1"/>
</dbReference>
<comment type="caution">
    <text evidence="2">The sequence shown here is derived from an EMBL/GenBank/DDBJ whole genome shotgun (WGS) entry which is preliminary data.</text>
</comment>
<sequence>MRRRTLLAATPALLALQSGCERRAAQPLAGGWIGARAERGHLLRDAQAREPLLRAAAATRPKRTETLIVGGGVSGLACARRLAAAGRDFALLELEDETGGNARGHRLGGMACPLGAHYLPTPGPEAPEVAQLLDELGVARQQLGRTVYDERMLCHSPQERLFYQGQWHEGLLPPADSAERRAHYLRFGAAVAKAQRELGFAMPAHRARWTSGHAALDAQPFSHWLDAQGLSEPGLRWYLDYCCRDDYGAGSATVSAWAGLHYFASRHGFHGGEAGANAEELDAVLTWPEGNAWLTRQMAAPLAPQLLTGRVVLQAEIGRHEVSVLAWNAASQQAERWTARQLVMAVPLFIAARLLSQPPEALRQLVRVQQHAPWLVANLQLSGPLLGRLGAQPSWDNVSFGSEQLGYVDAGHQRLDPRPGPTVLSSYWALPQAERAGLLSQPWQHWAERVLAPLQALHPDLRDKLVRIELMRWGHAMSIPTPGLRGSSSLAALRSGQHGQARLHFAHSDLAGYSVFEEAFTAGVAAAERVI</sequence>
<proteinExistence type="predicted"/>
<dbReference type="Pfam" id="PF01593">
    <property type="entry name" value="Amino_oxidase"/>
    <property type="match status" value="1"/>
</dbReference>
<feature type="domain" description="Amine oxidase" evidence="1">
    <location>
        <begin position="73"/>
        <end position="531"/>
    </location>
</feature>
<dbReference type="PANTHER" id="PTHR42923">
    <property type="entry name" value="PROTOPORPHYRINOGEN OXIDASE"/>
    <property type="match status" value="1"/>
</dbReference>
<gene>
    <name evidence="2" type="ORF">RQP53_14180</name>
</gene>
<dbReference type="Proteomes" id="UP001246372">
    <property type="component" value="Unassembled WGS sequence"/>
</dbReference>